<evidence type="ECO:0000256" key="2">
    <source>
        <dbReference type="ARBA" id="ARBA00022908"/>
    </source>
</evidence>
<dbReference type="InterPro" id="IPR011010">
    <property type="entry name" value="DNA_brk_join_enz"/>
</dbReference>
<dbReference type="Gene3D" id="1.10.150.130">
    <property type="match status" value="1"/>
</dbReference>
<dbReference type="InterPro" id="IPR010998">
    <property type="entry name" value="Integrase_recombinase_N"/>
</dbReference>
<dbReference type="GO" id="GO:0003677">
    <property type="term" value="F:DNA binding"/>
    <property type="evidence" value="ECO:0007669"/>
    <property type="project" value="UniProtKB-KW"/>
</dbReference>
<evidence type="ECO:0000259" key="6">
    <source>
        <dbReference type="PROSITE" id="PS51898"/>
    </source>
</evidence>
<dbReference type="InterPro" id="IPR013762">
    <property type="entry name" value="Integrase-like_cat_sf"/>
</dbReference>
<evidence type="ECO:0000256" key="1">
    <source>
        <dbReference type="ARBA" id="ARBA00008857"/>
    </source>
</evidence>
<dbReference type="Pfam" id="PF00589">
    <property type="entry name" value="Phage_integrase"/>
    <property type="match status" value="1"/>
</dbReference>
<dbReference type="GO" id="GO:0006310">
    <property type="term" value="P:DNA recombination"/>
    <property type="evidence" value="ECO:0007669"/>
    <property type="project" value="UniProtKB-KW"/>
</dbReference>
<accession>A0A401ZZ42</accession>
<dbReference type="CDD" id="cd01189">
    <property type="entry name" value="INT_ICEBs1_C_like"/>
    <property type="match status" value="1"/>
</dbReference>
<dbReference type="PANTHER" id="PTHR30349">
    <property type="entry name" value="PHAGE INTEGRASE-RELATED"/>
    <property type="match status" value="1"/>
</dbReference>
<dbReference type="AlphaFoldDB" id="A0A401ZZ42"/>
<dbReference type="RefSeq" id="WP_126579762.1">
    <property type="nucleotide sequence ID" value="NZ_BIFR01000001.1"/>
</dbReference>
<dbReference type="Proteomes" id="UP000287352">
    <property type="component" value="Unassembled WGS sequence"/>
</dbReference>
<name>A0A401ZZ42_9CHLR</name>
<feature type="region of interest" description="Disordered" evidence="5">
    <location>
        <begin position="1"/>
        <end position="22"/>
    </location>
</feature>
<feature type="compositionally biased region" description="Basic and acidic residues" evidence="5">
    <location>
        <begin position="1"/>
        <end position="11"/>
    </location>
</feature>
<keyword evidence="8" id="KW-1185">Reference proteome</keyword>
<dbReference type="InterPro" id="IPR002104">
    <property type="entry name" value="Integrase_catalytic"/>
</dbReference>
<evidence type="ECO:0000313" key="7">
    <source>
        <dbReference type="EMBL" id="GCE12107.1"/>
    </source>
</evidence>
<dbReference type="PROSITE" id="PS51898">
    <property type="entry name" value="TYR_RECOMBINASE"/>
    <property type="match status" value="1"/>
</dbReference>
<organism evidence="7 8">
    <name type="scientific">Tengunoibacter tsumagoiensis</name>
    <dbReference type="NCBI Taxonomy" id="2014871"/>
    <lineage>
        <taxon>Bacteria</taxon>
        <taxon>Bacillati</taxon>
        <taxon>Chloroflexota</taxon>
        <taxon>Ktedonobacteria</taxon>
        <taxon>Ktedonobacterales</taxon>
        <taxon>Dictyobacteraceae</taxon>
        <taxon>Tengunoibacter</taxon>
    </lineage>
</organism>
<sequence length="389" mass="45065">MAKKEQTEKPEKKRRARGEGTVLQRADGRWVARVPLGDGKRKEEYYDTKQEAERAKRRMLNERDAGNLAVGKDQTFGEYLLYWIGVHGPTVLLQTHSMYLSYINFRLIPGLGHVKMKKLTVEMFQTLYQSWEEELSPNTIRLIHTLAKKALNDAVVWKKLSYNPVAHAKLPKSRRAKVHVFTDQELDRLLEHAAKSRLYVLFVMALFLGMREGELLGLKWSDIDFKEGVLQIQNKIYYTKHPLLEKMVFIEGLPKTVAGQRSVFLPSDIIDMLRDHLEEQKKIQEKKPDWNGSGLVFCSNTGGFMTDANIRYHFSRLLKEASIEHTKFHALRHNASMILRRLGIDSVVRKEMLGHSSISMTDDVYGHATRKMHRDAATQMENLFKKENE</sequence>
<keyword evidence="3" id="KW-0238">DNA-binding</keyword>
<gene>
    <name evidence="7" type="ORF">KTT_19660</name>
</gene>
<dbReference type="EMBL" id="BIFR01000001">
    <property type="protein sequence ID" value="GCE12107.1"/>
    <property type="molecule type" value="Genomic_DNA"/>
</dbReference>
<dbReference type="Gene3D" id="1.10.443.10">
    <property type="entry name" value="Intergrase catalytic core"/>
    <property type="match status" value="1"/>
</dbReference>
<reference evidence="8" key="1">
    <citation type="submission" date="2018-12" db="EMBL/GenBank/DDBJ databases">
        <title>Tengunoibacter tsumagoiensis gen. nov., sp. nov., Dictyobacter kobayashii sp. nov., D. alpinus sp. nov., and D. joshuensis sp. nov. and description of Dictyobacteraceae fam. nov. within the order Ktedonobacterales isolated from Tengu-no-mugimeshi.</title>
        <authorList>
            <person name="Wang C.M."/>
            <person name="Zheng Y."/>
            <person name="Sakai Y."/>
            <person name="Toyoda A."/>
            <person name="Minakuchi Y."/>
            <person name="Abe K."/>
            <person name="Yokota A."/>
            <person name="Yabe S."/>
        </authorList>
    </citation>
    <scope>NUCLEOTIDE SEQUENCE [LARGE SCALE GENOMIC DNA]</scope>
    <source>
        <strain evidence="8">Uno3</strain>
    </source>
</reference>
<keyword evidence="4" id="KW-0233">DNA recombination</keyword>
<dbReference type="InterPro" id="IPR050090">
    <property type="entry name" value="Tyrosine_recombinase_XerCD"/>
</dbReference>
<dbReference type="InterPro" id="IPR004107">
    <property type="entry name" value="Integrase_SAM-like_N"/>
</dbReference>
<dbReference type="SUPFAM" id="SSF56349">
    <property type="entry name" value="DNA breaking-rejoining enzymes"/>
    <property type="match status" value="1"/>
</dbReference>
<dbReference type="OrthoDB" id="156970at2"/>
<proteinExistence type="inferred from homology"/>
<comment type="similarity">
    <text evidence="1">Belongs to the 'phage' integrase family.</text>
</comment>
<dbReference type="Pfam" id="PF14659">
    <property type="entry name" value="Phage_int_SAM_3"/>
    <property type="match status" value="1"/>
</dbReference>
<evidence type="ECO:0000256" key="5">
    <source>
        <dbReference type="SAM" id="MobiDB-lite"/>
    </source>
</evidence>
<dbReference type="PANTHER" id="PTHR30349:SF64">
    <property type="entry name" value="PROPHAGE INTEGRASE INTD-RELATED"/>
    <property type="match status" value="1"/>
</dbReference>
<protein>
    <submittedName>
        <fullName evidence="7">Site-specific integrase</fullName>
    </submittedName>
</protein>
<feature type="domain" description="Tyr recombinase" evidence="6">
    <location>
        <begin position="176"/>
        <end position="378"/>
    </location>
</feature>
<evidence type="ECO:0000256" key="4">
    <source>
        <dbReference type="ARBA" id="ARBA00023172"/>
    </source>
</evidence>
<comment type="caution">
    <text evidence="7">The sequence shown here is derived from an EMBL/GenBank/DDBJ whole genome shotgun (WGS) entry which is preliminary data.</text>
</comment>
<evidence type="ECO:0000256" key="3">
    <source>
        <dbReference type="ARBA" id="ARBA00023125"/>
    </source>
</evidence>
<dbReference type="GO" id="GO:0015074">
    <property type="term" value="P:DNA integration"/>
    <property type="evidence" value="ECO:0007669"/>
    <property type="project" value="UniProtKB-KW"/>
</dbReference>
<keyword evidence="2" id="KW-0229">DNA integration</keyword>
<evidence type="ECO:0000313" key="8">
    <source>
        <dbReference type="Proteomes" id="UP000287352"/>
    </source>
</evidence>